<dbReference type="Proteomes" id="UP000822688">
    <property type="component" value="Chromosome 9"/>
</dbReference>
<comment type="caution">
    <text evidence="2">The sequence shown here is derived from an EMBL/GenBank/DDBJ whole genome shotgun (WGS) entry which is preliminary data.</text>
</comment>
<name>A0A8T0GVT8_CERPU</name>
<feature type="compositionally biased region" description="Basic and acidic residues" evidence="1">
    <location>
        <begin position="127"/>
        <end position="139"/>
    </location>
</feature>
<feature type="region of interest" description="Disordered" evidence="1">
    <location>
        <begin position="112"/>
        <end position="151"/>
    </location>
</feature>
<dbReference type="EMBL" id="CM026430">
    <property type="protein sequence ID" value="KAG0562677.1"/>
    <property type="molecule type" value="Genomic_DNA"/>
</dbReference>
<sequence length="151" mass="18352">MAPPKKKKSRPRRSTMRRHIGPEMKARMVKAYAILRDKFRQRVLKEKAKLRKLRELKIKKQKLLRDKKGSQNNVRKTQIKVNKMQQRMRAKAQRQRDKVRRAKERLIRLASRMEAREKAKHSASKAAYEKMLKERDRRQRALCRKKRGRKE</sequence>
<gene>
    <name evidence="2" type="ORF">KC19_9G164600</name>
</gene>
<accession>A0A8T0GVT8</accession>
<evidence type="ECO:0000256" key="1">
    <source>
        <dbReference type="SAM" id="MobiDB-lite"/>
    </source>
</evidence>
<feature type="compositionally biased region" description="Basic residues" evidence="1">
    <location>
        <begin position="140"/>
        <end position="151"/>
    </location>
</feature>
<proteinExistence type="predicted"/>
<keyword evidence="3" id="KW-1185">Reference proteome</keyword>
<evidence type="ECO:0000313" key="3">
    <source>
        <dbReference type="Proteomes" id="UP000822688"/>
    </source>
</evidence>
<organism evidence="2 3">
    <name type="scientific">Ceratodon purpureus</name>
    <name type="common">Fire moss</name>
    <name type="synonym">Dicranum purpureum</name>
    <dbReference type="NCBI Taxonomy" id="3225"/>
    <lineage>
        <taxon>Eukaryota</taxon>
        <taxon>Viridiplantae</taxon>
        <taxon>Streptophyta</taxon>
        <taxon>Embryophyta</taxon>
        <taxon>Bryophyta</taxon>
        <taxon>Bryophytina</taxon>
        <taxon>Bryopsida</taxon>
        <taxon>Dicranidae</taxon>
        <taxon>Pseudoditrichales</taxon>
        <taxon>Ditrichaceae</taxon>
        <taxon>Ceratodon</taxon>
    </lineage>
</organism>
<dbReference type="AlphaFoldDB" id="A0A8T0GVT8"/>
<evidence type="ECO:0000313" key="2">
    <source>
        <dbReference type="EMBL" id="KAG0562677.1"/>
    </source>
</evidence>
<feature type="region of interest" description="Disordered" evidence="1">
    <location>
        <begin position="1"/>
        <end position="24"/>
    </location>
</feature>
<feature type="compositionally biased region" description="Basic residues" evidence="1">
    <location>
        <begin position="1"/>
        <end position="19"/>
    </location>
</feature>
<protein>
    <submittedName>
        <fullName evidence="2">Uncharacterized protein</fullName>
    </submittedName>
</protein>
<reference evidence="2" key="1">
    <citation type="submission" date="2020-06" db="EMBL/GenBank/DDBJ databases">
        <title>WGS assembly of Ceratodon purpureus strain R40.</title>
        <authorList>
            <person name="Carey S.B."/>
            <person name="Jenkins J."/>
            <person name="Shu S."/>
            <person name="Lovell J.T."/>
            <person name="Sreedasyam A."/>
            <person name="Maumus F."/>
            <person name="Tiley G.P."/>
            <person name="Fernandez-Pozo N."/>
            <person name="Barry K."/>
            <person name="Chen C."/>
            <person name="Wang M."/>
            <person name="Lipzen A."/>
            <person name="Daum C."/>
            <person name="Saski C.A."/>
            <person name="Payton A.C."/>
            <person name="Mcbreen J.C."/>
            <person name="Conrad R.E."/>
            <person name="Kollar L.M."/>
            <person name="Olsson S."/>
            <person name="Huttunen S."/>
            <person name="Landis J.B."/>
            <person name="Wickett N.J."/>
            <person name="Johnson M.G."/>
            <person name="Rensing S.A."/>
            <person name="Grimwood J."/>
            <person name="Schmutz J."/>
            <person name="Mcdaniel S.F."/>
        </authorList>
    </citation>
    <scope>NUCLEOTIDE SEQUENCE</scope>
    <source>
        <strain evidence="2">R40</strain>
    </source>
</reference>